<gene>
    <name evidence="2" type="primary">mshB</name>
    <name evidence="2" type="ordered locus">CPS_4570</name>
</gene>
<dbReference type="NCBIfam" id="TIGR02532">
    <property type="entry name" value="IV_pilin_GFxxxE"/>
    <property type="match status" value="1"/>
</dbReference>
<feature type="transmembrane region" description="Helical" evidence="1">
    <location>
        <begin position="30"/>
        <end position="52"/>
    </location>
</feature>
<dbReference type="Pfam" id="PF07963">
    <property type="entry name" value="N_methyl"/>
    <property type="match status" value="1"/>
</dbReference>
<evidence type="ECO:0000313" key="2">
    <source>
        <dbReference type="EMBL" id="AAZ28004.1"/>
    </source>
</evidence>
<dbReference type="Gene3D" id="3.30.700.10">
    <property type="entry name" value="Glycoprotein, Type 4 Pilin"/>
    <property type="match status" value="1"/>
</dbReference>
<dbReference type="EMBL" id="CP000083">
    <property type="protein sequence ID" value="AAZ28004.1"/>
    <property type="molecule type" value="Genomic_DNA"/>
</dbReference>
<protein>
    <submittedName>
        <fullName evidence="2">MSHA pilin protein MshB</fullName>
    </submittedName>
</protein>
<dbReference type="AlphaFoldDB" id="Q47VF4"/>
<dbReference type="STRING" id="167879.CPS_4570"/>
<keyword evidence="1" id="KW-0812">Transmembrane</keyword>
<dbReference type="KEGG" id="cps:CPS_4570"/>
<reference evidence="2" key="1">
    <citation type="journal article" date="2005" name="Proc. Natl. Acad. Sci. U.S.A.">
        <title>The psychrophilic lifestyle as revealed by the genome sequence of Colwellia psychrerythraea 34H through genomic and proteomic analyses.</title>
        <authorList>
            <person name="Methe B.A."/>
            <person name="Nelson K.E."/>
            <person name="Deming J.W."/>
            <person name="Momen B."/>
            <person name="Melamud E."/>
            <person name="Zhang X."/>
            <person name="Moult J."/>
            <person name="Madupu R."/>
            <person name="Nelson W.C."/>
            <person name="Dodson R.J."/>
            <person name="Brinkac L.M."/>
            <person name="Daugherty S.C."/>
            <person name="Durkin A.S."/>
            <person name="DeBoy R.T."/>
            <person name="Kolonay J.F."/>
            <person name="Sullivan S.A."/>
            <person name="Zhou L."/>
            <person name="Davidsen T.M."/>
            <person name="Wu M."/>
            <person name="Huston A.L."/>
            <person name="Lewis M."/>
            <person name="Weaver B."/>
            <person name="Weidman J.F."/>
            <person name="Khouri H."/>
            <person name="Utterback T.R."/>
            <person name="Feldblyum T.V."/>
            <person name="Fraser C.M."/>
        </authorList>
    </citation>
    <scope>NUCLEOTIDE SEQUENCE [LARGE SCALE GENOMIC DNA]</scope>
    <source>
        <strain evidence="2">34H</strain>
    </source>
</reference>
<name>Q47VF4_COLP3</name>
<proteinExistence type="predicted"/>
<dbReference type="PROSITE" id="PS00409">
    <property type="entry name" value="PROKAR_NTER_METHYL"/>
    <property type="match status" value="1"/>
</dbReference>
<dbReference type="Proteomes" id="UP000000547">
    <property type="component" value="Chromosome"/>
</dbReference>
<keyword evidence="1" id="KW-0472">Membrane</keyword>
<evidence type="ECO:0000313" key="3">
    <source>
        <dbReference type="Proteomes" id="UP000000547"/>
    </source>
</evidence>
<organism evidence="2 3">
    <name type="scientific">Colwellia psychrerythraea (strain 34H / ATCC BAA-681)</name>
    <name type="common">Vibrio psychroerythus</name>
    <dbReference type="NCBI Taxonomy" id="167879"/>
    <lineage>
        <taxon>Bacteria</taxon>
        <taxon>Pseudomonadati</taxon>
        <taxon>Pseudomonadota</taxon>
        <taxon>Gammaproteobacteria</taxon>
        <taxon>Alteromonadales</taxon>
        <taxon>Colwelliaceae</taxon>
        <taxon>Colwellia</taxon>
    </lineage>
</organism>
<sequence>MIKIISHNRISLISQEQTAVRVLKQKGFTLIELVIVVVILGFLAATAIPKFVDLTEQAKQANIEGMAGGFATGVSLARSQWEVEARPKDTSGVNMVNYDGTVVYLTSEDRDTSPTISPGYIVGTNSGAGINSKTMAIADCISVWDSLLQQPPLIASNVTEINDDDESYRYLANVTGSGATTLCHYHLKETLARNSDGNYIAPSPLTAVGNSFSYQPANSSVIIYINDKS</sequence>
<dbReference type="HOGENOM" id="CLU_098637_0_0_6"/>
<dbReference type="SUPFAM" id="SSF54523">
    <property type="entry name" value="Pili subunits"/>
    <property type="match status" value="1"/>
</dbReference>
<accession>Q47VF4</accession>
<dbReference type="InterPro" id="IPR045584">
    <property type="entry name" value="Pilin-like"/>
</dbReference>
<keyword evidence="1" id="KW-1133">Transmembrane helix</keyword>
<dbReference type="RefSeq" id="WP_011045299.1">
    <property type="nucleotide sequence ID" value="NC_003910.7"/>
</dbReference>
<dbReference type="InterPro" id="IPR012902">
    <property type="entry name" value="N_methyl_site"/>
</dbReference>
<evidence type="ECO:0000256" key="1">
    <source>
        <dbReference type="SAM" id="Phobius"/>
    </source>
</evidence>